<dbReference type="EMBL" id="HBFN01010385">
    <property type="protein sequence ID" value="CAD8790183.1"/>
    <property type="molecule type" value="Transcribed_RNA"/>
</dbReference>
<reference evidence="4" key="1">
    <citation type="submission" date="2021-01" db="EMBL/GenBank/DDBJ databases">
        <authorList>
            <person name="Corre E."/>
            <person name="Pelletier E."/>
            <person name="Niang G."/>
            <person name="Scheremetjew M."/>
            <person name="Finn R."/>
            <person name="Kale V."/>
            <person name="Holt S."/>
            <person name="Cochrane G."/>
            <person name="Meng A."/>
            <person name="Brown T."/>
            <person name="Cohen L."/>
        </authorList>
    </citation>
    <scope>NUCLEOTIDE SEQUENCE</scope>
    <source>
        <strain evidence="4">CCMP443</strain>
    </source>
</reference>
<dbReference type="AlphaFoldDB" id="A0A7S0YRZ6"/>
<proteinExistence type="predicted"/>
<organism evidence="4">
    <name type="scientific">Hemiselmis tepida</name>
    <dbReference type="NCBI Taxonomy" id="464990"/>
    <lineage>
        <taxon>Eukaryota</taxon>
        <taxon>Cryptophyceae</taxon>
        <taxon>Cryptomonadales</taxon>
        <taxon>Hemiselmidaceae</taxon>
        <taxon>Hemiselmis</taxon>
    </lineage>
</organism>
<dbReference type="PANTHER" id="PTHR33741">
    <property type="entry name" value="TRANSMEMBRANE PROTEIN DDB_G0269096-RELATED"/>
    <property type="match status" value="1"/>
</dbReference>
<feature type="compositionally biased region" description="Polar residues" evidence="1">
    <location>
        <begin position="63"/>
        <end position="86"/>
    </location>
</feature>
<keyword evidence="2" id="KW-1133">Transmembrane helix</keyword>
<sequence>MEVDLLNPPKGHLADIVRDLCISSGLPFGEVWIRPRTAVVPESFAKGRNGSAAFDGLAAIQRLSSTTGHRRPSGTQSASEGPNRETSGGGSNADAAGAMRGKMGNTRPSPIEILSTAGVMVGSHSQPGSFDVGLPPTNSSPPPVRMDGAKTRQFSSSLSAGALWGRMDGEGGGSKFAYGNFLQHSGAFYTSPAVLGDPHLKAKVQSFMNLNARTYLEGQGIEGLAWERGEADYRDLAEAKAGDALTCTRADACTHVKMLDHVFVCSQSPFPNLSRPPSNPSGEDSELCSDPRCALTLDTFGGSLSIPIRVNEGHGRQREHVVAVLVLYSLSFEDLSSPTPGYVATNSRDFCRYVQDSLPLCVQLHYTQADWEQTKSSMLPLAQISRVSSFTLSTSDVEESQRLSSFLANFFNKMRGQKASAPRPNSAEFCLVTFVGCFTSLLALSAIDNALRPHIFSDEQMPLLVGSFGALATLVFAAPVVPLAQPRIVVGGHIISAIVGISMGYLTSDRDSAILPQWVANALAPAVAITLMAATGMTHPPAGACTLIYISNASIKSLGWLFILVPVITGSLVPFWSAMLLPSVHQSHIILTWKRLLCSAMQVMLGIALFVNNLSKHRKYPLFW</sequence>
<name>A0A7S0YRZ6_9CRYP</name>
<feature type="domain" description="HPP transmembrane region" evidence="3">
    <location>
        <begin position="427"/>
        <end position="584"/>
    </location>
</feature>
<gene>
    <name evidence="4" type="ORF">HTEP1355_LOCUS6041</name>
</gene>
<dbReference type="InterPro" id="IPR058581">
    <property type="entry name" value="TM_HPP"/>
</dbReference>
<feature type="transmembrane region" description="Helical" evidence="2">
    <location>
        <begin position="558"/>
        <end position="584"/>
    </location>
</feature>
<protein>
    <recommendedName>
        <fullName evidence="3">HPP transmembrane region domain-containing protein</fullName>
    </recommendedName>
</protein>
<accession>A0A7S0YRZ6</accession>
<feature type="region of interest" description="Disordered" evidence="1">
    <location>
        <begin position="63"/>
        <end position="108"/>
    </location>
</feature>
<evidence type="ECO:0000256" key="1">
    <source>
        <dbReference type="SAM" id="MobiDB-lite"/>
    </source>
</evidence>
<dbReference type="InterPro" id="IPR007065">
    <property type="entry name" value="HPP"/>
</dbReference>
<feature type="transmembrane region" description="Helical" evidence="2">
    <location>
        <begin position="488"/>
        <end position="506"/>
    </location>
</feature>
<keyword evidence="2" id="KW-0812">Transmembrane</keyword>
<dbReference type="PANTHER" id="PTHR33741:SF5">
    <property type="entry name" value="TRANSMEMBRANE PROTEIN DDB_G0269096-RELATED"/>
    <property type="match status" value="1"/>
</dbReference>
<keyword evidence="2" id="KW-0472">Membrane</keyword>
<feature type="transmembrane region" description="Helical" evidence="2">
    <location>
        <begin position="463"/>
        <end position="482"/>
    </location>
</feature>
<evidence type="ECO:0000259" key="3">
    <source>
        <dbReference type="Pfam" id="PF04982"/>
    </source>
</evidence>
<evidence type="ECO:0000313" key="4">
    <source>
        <dbReference type="EMBL" id="CAD8790183.1"/>
    </source>
</evidence>
<dbReference type="Pfam" id="PF04982">
    <property type="entry name" value="TM_HPP"/>
    <property type="match status" value="1"/>
</dbReference>
<evidence type="ECO:0000256" key="2">
    <source>
        <dbReference type="SAM" id="Phobius"/>
    </source>
</evidence>
<feature type="transmembrane region" description="Helical" evidence="2">
    <location>
        <begin position="596"/>
        <end position="615"/>
    </location>
</feature>